<dbReference type="InterPro" id="IPR002126">
    <property type="entry name" value="Cadherin-like_dom"/>
</dbReference>
<dbReference type="Pfam" id="PF00028">
    <property type="entry name" value="Cadherin"/>
    <property type="match status" value="1"/>
</dbReference>
<dbReference type="GeneID" id="106819685"/>
<dbReference type="InterPro" id="IPR039808">
    <property type="entry name" value="Cadherin"/>
</dbReference>
<keyword evidence="3" id="KW-0732">Signal</keyword>
<keyword evidence="10" id="KW-1185">Reference proteome</keyword>
<accession>A0ABM1F5P8</accession>
<evidence type="ECO:0000256" key="6">
    <source>
        <dbReference type="ARBA" id="ARBA00022989"/>
    </source>
</evidence>
<dbReference type="SUPFAM" id="SSF49313">
    <property type="entry name" value="Cadherin-like"/>
    <property type="match status" value="1"/>
</dbReference>
<proteinExistence type="predicted"/>
<dbReference type="CDD" id="cd11304">
    <property type="entry name" value="Cadherin_repeat"/>
    <property type="match status" value="1"/>
</dbReference>
<dbReference type="PANTHER" id="PTHR24027">
    <property type="entry name" value="CADHERIN-23"/>
    <property type="match status" value="1"/>
</dbReference>
<evidence type="ECO:0000256" key="2">
    <source>
        <dbReference type="ARBA" id="ARBA00022692"/>
    </source>
</evidence>
<dbReference type="InterPro" id="IPR015919">
    <property type="entry name" value="Cadherin-like_sf"/>
</dbReference>
<evidence type="ECO:0000256" key="3">
    <source>
        <dbReference type="ARBA" id="ARBA00022729"/>
    </source>
</evidence>
<dbReference type="Gene3D" id="2.60.40.60">
    <property type="entry name" value="Cadherins"/>
    <property type="match status" value="1"/>
</dbReference>
<dbReference type="PANTHER" id="PTHR24027:SF422">
    <property type="entry name" value="CADHERIN DOMAIN-CONTAINING PROTEIN"/>
    <property type="match status" value="1"/>
</dbReference>
<evidence type="ECO:0000256" key="4">
    <source>
        <dbReference type="ARBA" id="ARBA00022737"/>
    </source>
</evidence>
<evidence type="ECO:0000259" key="9">
    <source>
        <dbReference type="PROSITE" id="PS50268"/>
    </source>
</evidence>
<comment type="subcellular location">
    <subcellularLocation>
        <location evidence="1">Membrane</location>
        <topology evidence="1">Single-pass membrane protein</topology>
    </subcellularLocation>
</comment>
<gene>
    <name evidence="11" type="primary">LOC106819685</name>
</gene>
<keyword evidence="7" id="KW-0472">Membrane</keyword>
<dbReference type="PROSITE" id="PS50268">
    <property type="entry name" value="CADHERIN_2"/>
    <property type="match status" value="1"/>
</dbReference>
<evidence type="ECO:0000313" key="11">
    <source>
        <dbReference type="RefSeq" id="XP_014679769.1"/>
    </source>
</evidence>
<keyword evidence="6" id="KW-1133">Transmembrane helix</keyword>
<dbReference type="Proteomes" id="UP000695022">
    <property type="component" value="Unplaced"/>
</dbReference>
<evidence type="ECO:0000256" key="7">
    <source>
        <dbReference type="ARBA" id="ARBA00023136"/>
    </source>
</evidence>
<feature type="non-terminal residue" evidence="11">
    <location>
        <position position="140"/>
    </location>
</feature>
<keyword evidence="2" id="KW-0812">Transmembrane</keyword>
<evidence type="ECO:0000256" key="8">
    <source>
        <dbReference type="PROSITE-ProRule" id="PRU00043"/>
    </source>
</evidence>
<name>A0ABM1F5P8_PRICU</name>
<organism evidence="10 11">
    <name type="scientific">Priapulus caudatus</name>
    <name type="common">Priapulid worm</name>
    <dbReference type="NCBI Taxonomy" id="37621"/>
    <lineage>
        <taxon>Eukaryota</taxon>
        <taxon>Metazoa</taxon>
        <taxon>Ecdysozoa</taxon>
        <taxon>Scalidophora</taxon>
        <taxon>Priapulida</taxon>
        <taxon>Priapulimorpha</taxon>
        <taxon>Priapulimorphida</taxon>
        <taxon>Priapulidae</taxon>
        <taxon>Priapulus</taxon>
    </lineage>
</organism>
<evidence type="ECO:0000256" key="1">
    <source>
        <dbReference type="ARBA" id="ARBA00004167"/>
    </source>
</evidence>
<protein>
    <submittedName>
        <fullName evidence="11">Cadherin EGF LAG seven-pass G-type receptor 2-like</fullName>
    </submittedName>
</protein>
<keyword evidence="4" id="KW-0677">Repeat</keyword>
<sequence>MENGRAGERVATVTASDGDAGDNARIFYHVVGGNGASVFSVDAATGDVVARRPLDREEASSYDLVVAATNDASWRPAAAAAAGETYDRDDVTRAGDASDDGGHAGYHGYGIRRGCWRRMRWRAIAYSIAEQSYSRNKQLH</sequence>
<feature type="domain" description="Cadherin" evidence="9">
    <location>
        <begin position="2"/>
        <end position="76"/>
    </location>
</feature>
<dbReference type="SMART" id="SM00112">
    <property type="entry name" value="CA"/>
    <property type="match status" value="1"/>
</dbReference>
<evidence type="ECO:0000313" key="10">
    <source>
        <dbReference type="Proteomes" id="UP000695022"/>
    </source>
</evidence>
<evidence type="ECO:0000256" key="5">
    <source>
        <dbReference type="ARBA" id="ARBA00022837"/>
    </source>
</evidence>
<dbReference type="RefSeq" id="XP_014679769.1">
    <property type="nucleotide sequence ID" value="XM_014824283.1"/>
</dbReference>
<reference evidence="11" key="1">
    <citation type="submission" date="2025-08" db="UniProtKB">
        <authorList>
            <consortium name="RefSeq"/>
        </authorList>
    </citation>
    <scope>IDENTIFICATION</scope>
</reference>
<keyword evidence="5 8" id="KW-0106">Calcium</keyword>